<protein>
    <submittedName>
        <fullName evidence="2">KLTH0G01716p</fullName>
    </submittedName>
</protein>
<name>C5DLL8_LACTC</name>
<keyword evidence="3" id="KW-1185">Reference proteome</keyword>
<feature type="region of interest" description="Disordered" evidence="1">
    <location>
        <begin position="490"/>
        <end position="514"/>
    </location>
</feature>
<feature type="compositionally biased region" description="Basic and acidic residues" evidence="1">
    <location>
        <begin position="359"/>
        <end position="372"/>
    </location>
</feature>
<feature type="region of interest" description="Disordered" evidence="1">
    <location>
        <begin position="75"/>
        <end position="146"/>
    </location>
</feature>
<sequence>MRSFIKSHKKSNSLDSSPSRSQSDKESGRSSYEYAVQPQAPLSKRPVLDKGPPQSLSFESFHKLTNKNKIFSTKIFKKPGSHTSKTGEPCTTPVSPHVPTFRNLSSPETPQSSHFSRHFQEESKEFTTIKGTRTHEWGASKDKSSSVIVLNRSSTSSDASSEMTESGFGSQVKLQRGSVSSATSSCIDENQRGSFDLQAGTTTPLVKLDDLSEVQEKHPYFSLRSHGNKAKNRQVRIHSHEDFLSLEKKSNVNLDFLPGGLGSSNRLRNLTRLNSTDDSLHCVAEKPSKAYDQAQKESTPNLNLLGLGIDAKNLVQGEESSLSSSDEREQSVITNDRSFEEGDENRASSIALSITKISVSEHPESSSERGSEPDEDYSDGSSKFSFEIGGVNGRTSSVKYYSKPNPQPHVYIDDVYEDDDFNEDMNCFDEEEDQELEMRVGVNNDNASGVRGTSKLQEKVGYGAITDAFSSDEEIEQQNSSKVKGYNDLFDISDDESESNTSFHGGQEASDGNSCFSNDEALSVKGNITTEFQSSNLKSYGDIFDLSDEELSKFPKADLSNTNEDMAAHPDVNVDFEGAEAPKQPFGHKPSTTEKIIQSCIKPVHSPKLSKPSSPRGTLRLPFPADPRSPTLDSATLFLPPPARSQVVKYHDLSSNLDYEVPGAMSNLFFIDESEEDQYNKKHQPDEHYLDEINNLPEDFAFSDDDEYYLSASRSPGSNVRNSSFKKSHSFSEKPIGAVKEKTPSNYKLELKDRVVTFFHGPFDSTLTSTSPRSPAAEEDDDTPLSIEERQIQGVTGLDPLPVTPSNSFSRPNAYLGQSNGLSPIQETNSSVDNSPRVKSRLNNN</sequence>
<feature type="region of interest" description="Disordered" evidence="1">
    <location>
        <begin position="317"/>
        <end position="384"/>
    </location>
</feature>
<feature type="compositionally biased region" description="Basic residues" evidence="1">
    <location>
        <begin position="1"/>
        <end position="11"/>
    </location>
</feature>
<dbReference type="HOGENOM" id="CLU_301677_0_0_1"/>
<accession>C5DLL8</accession>
<dbReference type="KEGG" id="lth:KLTH0G01716g"/>
<evidence type="ECO:0000256" key="1">
    <source>
        <dbReference type="SAM" id="MobiDB-lite"/>
    </source>
</evidence>
<gene>
    <name evidence="2" type="ordered locus">KLTH0G01716g</name>
</gene>
<proteinExistence type="predicted"/>
<dbReference type="EMBL" id="CU928171">
    <property type="protein sequence ID" value="CAR24679.1"/>
    <property type="molecule type" value="Genomic_DNA"/>
</dbReference>
<dbReference type="RefSeq" id="XP_002555116.1">
    <property type="nucleotide sequence ID" value="XM_002555070.1"/>
</dbReference>
<feature type="compositionally biased region" description="Polar residues" evidence="1">
    <location>
        <begin position="804"/>
        <end position="834"/>
    </location>
</feature>
<dbReference type="AlphaFoldDB" id="C5DLL8"/>
<feature type="compositionally biased region" description="Basic and acidic residues" evidence="1">
    <location>
        <begin position="118"/>
        <end position="144"/>
    </location>
</feature>
<feature type="region of interest" description="Disordered" evidence="1">
    <location>
        <begin position="1"/>
        <end position="60"/>
    </location>
</feature>
<feature type="region of interest" description="Disordered" evidence="1">
    <location>
        <begin position="605"/>
        <end position="626"/>
    </location>
</feature>
<dbReference type="Proteomes" id="UP000002036">
    <property type="component" value="Chromosome G"/>
</dbReference>
<reference evidence="2 3" key="1">
    <citation type="journal article" date="2009" name="Genome Res.">
        <title>Comparative genomics of protoploid Saccharomycetaceae.</title>
        <authorList>
            <consortium name="The Genolevures Consortium"/>
            <person name="Souciet J.-L."/>
            <person name="Dujon B."/>
            <person name="Gaillardin C."/>
            <person name="Johnston M."/>
            <person name="Baret P.V."/>
            <person name="Cliften P."/>
            <person name="Sherman D.J."/>
            <person name="Weissenbach J."/>
            <person name="Westhof E."/>
            <person name="Wincker P."/>
            <person name="Jubin C."/>
            <person name="Poulain J."/>
            <person name="Barbe V."/>
            <person name="Segurens B."/>
            <person name="Artiguenave F."/>
            <person name="Anthouard V."/>
            <person name="Vacherie B."/>
            <person name="Val M.-E."/>
            <person name="Fulton R.S."/>
            <person name="Minx P."/>
            <person name="Wilson R."/>
            <person name="Durrens P."/>
            <person name="Jean G."/>
            <person name="Marck C."/>
            <person name="Martin T."/>
            <person name="Nikolski M."/>
            <person name="Rolland T."/>
            <person name="Seret M.-L."/>
            <person name="Casaregola S."/>
            <person name="Despons L."/>
            <person name="Fairhead C."/>
            <person name="Fischer G."/>
            <person name="Lafontaine I."/>
            <person name="Leh V."/>
            <person name="Lemaire M."/>
            <person name="de Montigny J."/>
            <person name="Neuveglise C."/>
            <person name="Thierry A."/>
            <person name="Blanc-Lenfle I."/>
            <person name="Bleykasten C."/>
            <person name="Diffels J."/>
            <person name="Fritsch E."/>
            <person name="Frangeul L."/>
            <person name="Goeffon A."/>
            <person name="Jauniaux N."/>
            <person name="Kachouri-Lafond R."/>
            <person name="Payen C."/>
            <person name="Potier S."/>
            <person name="Pribylova L."/>
            <person name="Ozanne C."/>
            <person name="Richard G.-F."/>
            <person name="Sacerdot C."/>
            <person name="Straub M.-L."/>
            <person name="Talla E."/>
        </authorList>
    </citation>
    <scope>NUCLEOTIDE SEQUENCE [LARGE SCALE GENOMIC DNA]</scope>
    <source>
        <strain evidence="3">ATCC 56472 / CBS 6340 / NRRL Y-8284</strain>
    </source>
</reference>
<feature type="compositionally biased region" description="Polar residues" evidence="1">
    <location>
        <begin position="102"/>
        <end position="114"/>
    </location>
</feature>
<dbReference type="eggNOG" id="ENOG502QSM8">
    <property type="taxonomic scope" value="Eukaryota"/>
</dbReference>
<feature type="compositionally biased region" description="Basic and acidic residues" evidence="1">
    <location>
        <begin position="337"/>
        <end position="346"/>
    </location>
</feature>
<organism evidence="2 3">
    <name type="scientific">Lachancea thermotolerans (strain ATCC 56472 / CBS 6340 / NRRL Y-8284)</name>
    <name type="common">Yeast</name>
    <name type="synonym">Kluyveromyces thermotolerans</name>
    <dbReference type="NCBI Taxonomy" id="559295"/>
    <lineage>
        <taxon>Eukaryota</taxon>
        <taxon>Fungi</taxon>
        <taxon>Dikarya</taxon>
        <taxon>Ascomycota</taxon>
        <taxon>Saccharomycotina</taxon>
        <taxon>Saccharomycetes</taxon>
        <taxon>Saccharomycetales</taxon>
        <taxon>Saccharomycetaceae</taxon>
        <taxon>Lachancea</taxon>
    </lineage>
</organism>
<dbReference type="InParanoid" id="C5DLL8"/>
<feature type="compositionally biased region" description="Polar residues" evidence="1">
    <location>
        <begin position="499"/>
        <end position="514"/>
    </location>
</feature>
<feature type="region of interest" description="Disordered" evidence="1">
    <location>
        <begin position="764"/>
        <end position="845"/>
    </location>
</feature>
<dbReference type="OrthoDB" id="3973129at2759"/>
<feature type="compositionally biased region" description="Polar residues" evidence="1">
    <location>
        <begin position="347"/>
        <end position="358"/>
    </location>
</feature>
<dbReference type="OMA" id="QSLKYHD"/>
<dbReference type="GeneID" id="8293374"/>
<evidence type="ECO:0000313" key="3">
    <source>
        <dbReference type="Proteomes" id="UP000002036"/>
    </source>
</evidence>
<evidence type="ECO:0000313" key="2">
    <source>
        <dbReference type="EMBL" id="CAR24679.1"/>
    </source>
</evidence>
<dbReference type="FunCoup" id="C5DLL8">
    <property type="interactions" value="71"/>
</dbReference>